<keyword evidence="1" id="KW-0472">Membrane</keyword>
<feature type="signal peptide" evidence="2">
    <location>
        <begin position="1"/>
        <end position="25"/>
    </location>
</feature>
<evidence type="ECO:0000256" key="2">
    <source>
        <dbReference type="SAM" id="SignalP"/>
    </source>
</evidence>
<accession>A0A4Z0BQU3</accession>
<dbReference type="InterPro" id="IPR046735">
    <property type="entry name" value="PA2779-like"/>
</dbReference>
<feature type="transmembrane region" description="Helical" evidence="1">
    <location>
        <begin position="97"/>
        <end position="114"/>
    </location>
</feature>
<dbReference type="Proteomes" id="UP000297839">
    <property type="component" value="Unassembled WGS sequence"/>
</dbReference>
<proteinExistence type="predicted"/>
<evidence type="ECO:0008006" key="5">
    <source>
        <dbReference type="Google" id="ProtNLM"/>
    </source>
</evidence>
<evidence type="ECO:0000256" key="1">
    <source>
        <dbReference type="SAM" id="Phobius"/>
    </source>
</evidence>
<evidence type="ECO:0000313" key="3">
    <source>
        <dbReference type="EMBL" id="TFZ00359.1"/>
    </source>
</evidence>
<keyword evidence="2" id="KW-0732">Signal</keyword>
<keyword evidence="4" id="KW-1185">Reference proteome</keyword>
<comment type="caution">
    <text evidence="3">The sequence shown here is derived from an EMBL/GenBank/DDBJ whole genome shotgun (WGS) entry which is preliminary data.</text>
</comment>
<gene>
    <name evidence="3" type="ORF">EZ216_14785</name>
</gene>
<sequence length="116" mass="12041">MNLKKMTCRGLIVSLLALSFQTAGAGMIGADKAAPATAQTDRALVLEVLARADTASRLQSLGVDPLAARDRVGAMSDQEVAQLASDMRAAPAGASNGGWIAAIIIVAAIWYFAVRR</sequence>
<evidence type="ECO:0000313" key="4">
    <source>
        <dbReference type="Proteomes" id="UP000297839"/>
    </source>
</evidence>
<keyword evidence="1" id="KW-0812">Transmembrane</keyword>
<dbReference type="EMBL" id="SMLK01000004">
    <property type="protein sequence ID" value="TFZ00359.1"/>
    <property type="molecule type" value="Genomic_DNA"/>
</dbReference>
<dbReference type="Pfam" id="PF20332">
    <property type="entry name" value="DUF6627"/>
    <property type="match status" value="1"/>
</dbReference>
<protein>
    <recommendedName>
        <fullName evidence="5">PA2779 family protein</fullName>
    </recommendedName>
</protein>
<name>A0A4Z0BQU3_9BURK</name>
<dbReference type="OrthoDB" id="8905767at2"/>
<reference evidence="3 4" key="1">
    <citation type="submission" date="2019-03" db="EMBL/GenBank/DDBJ databases">
        <title>Ramlibacter sp. 18x22-1, whole genome shotgun sequence.</title>
        <authorList>
            <person name="Zhang X."/>
            <person name="Feng G."/>
            <person name="Zhu H."/>
        </authorList>
    </citation>
    <scope>NUCLEOTIDE SEQUENCE [LARGE SCALE GENOMIC DNA]</scope>
    <source>
        <strain evidence="3 4">18x22-1</strain>
    </source>
</reference>
<dbReference type="NCBIfam" id="NF033919">
    <property type="entry name" value="PA2779_fam"/>
    <property type="match status" value="1"/>
</dbReference>
<organism evidence="3 4">
    <name type="scientific">Ramlibacter humi</name>
    <dbReference type="NCBI Taxonomy" id="2530451"/>
    <lineage>
        <taxon>Bacteria</taxon>
        <taxon>Pseudomonadati</taxon>
        <taxon>Pseudomonadota</taxon>
        <taxon>Betaproteobacteria</taxon>
        <taxon>Burkholderiales</taxon>
        <taxon>Comamonadaceae</taxon>
        <taxon>Ramlibacter</taxon>
    </lineage>
</organism>
<dbReference type="AlphaFoldDB" id="A0A4Z0BQU3"/>
<feature type="chain" id="PRO_5021357739" description="PA2779 family protein" evidence="2">
    <location>
        <begin position="26"/>
        <end position="116"/>
    </location>
</feature>
<keyword evidence="1" id="KW-1133">Transmembrane helix</keyword>
<dbReference type="RefSeq" id="WP_135250545.1">
    <property type="nucleotide sequence ID" value="NZ_SMLK01000004.1"/>
</dbReference>